<gene>
    <name evidence="9" type="ORF">GCM10009097_56670</name>
</gene>
<feature type="transmembrane region" description="Helical" evidence="7">
    <location>
        <begin position="215"/>
        <end position="237"/>
    </location>
</feature>
<feature type="transmembrane region" description="Helical" evidence="7">
    <location>
        <begin position="136"/>
        <end position="155"/>
    </location>
</feature>
<feature type="transmembrane region" description="Helical" evidence="7">
    <location>
        <begin position="399"/>
        <end position="423"/>
    </location>
</feature>
<comment type="function">
    <text evidence="7">Part of the tripartite ATP-independent periplasmic (TRAP) transport system.</text>
</comment>
<evidence type="ECO:0000313" key="10">
    <source>
        <dbReference type="Proteomes" id="UP001501706"/>
    </source>
</evidence>
<evidence type="ECO:0000256" key="6">
    <source>
        <dbReference type="ARBA" id="ARBA00023136"/>
    </source>
</evidence>
<reference evidence="9 10" key="1">
    <citation type="journal article" date="2019" name="Int. J. Syst. Evol. Microbiol.">
        <title>The Global Catalogue of Microorganisms (GCM) 10K type strain sequencing project: providing services to taxonomists for standard genome sequencing and annotation.</title>
        <authorList>
            <consortium name="The Broad Institute Genomics Platform"/>
            <consortium name="The Broad Institute Genome Sequencing Center for Infectious Disease"/>
            <person name="Wu L."/>
            <person name="Ma J."/>
        </authorList>
    </citation>
    <scope>NUCLEOTIDE SEQUENCE [LARGE SCALE GENOMIC DNA]</scope>
    <source>
        <strain evidence="9 10">JCM 14330</strain>
    </source>
</reference>
<comment type="subunit">
    <text evidence="7">The complex comprises the extracytoplasmic solute receptor protein and the two transmembrane proteins.</text>
</comment>
<comment type="caution">
    <text evidence="7">Lacks conserved residue(s) required for the propagation of feature annotation.</text>
</comment>
<dbReference type="EMBL" id="BAAAEN010000039">
    <property type="protein sequence ID" value="GAA0531968.1"/>
    <property type="molecule type" value="Genomic_DNA"/>
</dbReference>
<feature type="domain" description="TRAP C4-dicarboxylate transport system permease DctM subunit" evidence="8">
    <location>
        <begin position="11"/>
        <end position="419"/>
    </location>
</feature>
<keyword evidence="5 7" id="KW-1133">Transmembrane helix</keyword>
<keyword evidence="10" id="KW-1185">Reference proteome</keyword>
<protein>
    <recommendedName>
        <fullName evidence="7">TRAP transporter large permease protein</fullName>
    </recommendedName>
</protein>
<dbReference type="InterPro" id="IPR010656">
    <property type="entry name" value="DctM"/>
</dbReference>
<feature type="transmembrane region" description="Helical" evidence="7">
    <location>
        <begin position="307"/>
        <end position="329"/>
    </location>
</feature>
<keyword evidence="7" id="KW-0813">Transport</keyword>
<evidence type="ECO:0000256" key="7">
    <source>
        <dbReference type="RuleBase" id="RU369079"/>
    </source>
</evidence>
<dbReference type="InterPro" id="IPR004681">
    <property type="entry name" value="TRAP_DctM"/>
</dbReference>
<sequence length="431" mass="45390">MSTAFLALCAVVVLGAVLRFPVVLIMFCSGVLYLWVSGQDLGIIVDQTLNSSFEMTVLIAVPMFILAGNVMNAATISERLWGAADALVGRFRGGMGHVTILMNLVMSSLSGSAVSEAAGAGMVATRMMRKVGNYPGGLSVAITAAASCLAPMVPPSIPMVIYALISGASIGALFMAGIVPALIMTVALMAMIVWMARRHDLPRGRAVPLSELPGVLARTAVPMTLPVILLGGIWTGIFTPTESATVAAFWAMVLGVLVYRNVGLRGLAAVFVQSMRQSAAVMLLIFSSFIVNYAFTSEGLSQSLAGYVMGLDLSPVMFLLLVNLMFLVLGTVLDGAVMLLVLVPVLLPAVHALGIDLVHFGVVATLNFMIAIISPPYGLILFVLSALSGVPIGQINRAIWPFCFLLVGVLLLLVLFPGLSLWLPRMFGYGA</sequence>
<evidence type="ECO:0000256" key="5">
    <source>
        <dbReference type="ARBA" id="ARBA00022989"/>
    </source>
</evidence>
<feature type="transmembrane region" description="Helical" evidence="7">
    <location>
        <begin position="243"/>
        <end position="259"/>
    </location>
</feature>
<dbReference type="RefSeq" id="WP_087783041.1">
    <property type="nucleotide sequence ID" value="NZ_BAAAEN010000039.1"/>
</dbReference>
<dbReference type="PIRSF" id="PIRSF006066">
    <property type="entry name" value="HI0050"/>
    <property type="match status" value="1"/>
</dbReference>
<accession>A0ABN1D1U5</accession>
<keyword evidence="6 7" id="KW-0472">Membrane</keyword>
<comment type="caution">
    <text evidence="9">The sequence shown here is derived from an EMBL/GenBank/DDBJ whole genome shotgun (WGS) entry which is preliminary data.</text>
</comment>
<keyword evidence="3 7" id="KW-0997">Cell inner membrane</keyword>
<feature type="transmembrane region" description="Helical" evidence="7">
    <location>
        <begin position="161"/>
        <end position="194"/>
    </location>
</feature>
<name>A0ABN1D1U5_9BURK</name>
<dbReference type="NCBIfam" id="TIGR00786">
    <property type="entry name" value="dctM"/>
    <property type="match status" value="1"/>
</dbReference>
<feature type="transmembrane region" description="Helical" evidence="7">
    <location>
        <begin position="55"/>
        <end position="74"/>
    </location>
</feature>
<organism evidence="9 10">
    <name type="scientific">Pigmentiphaga daeguensis</name>
    <dbReference type="NCBI Taxonomy" id="414049"/>
    <lineage>
        <taxon>Bacteria</taxon>
        <taxon>Pseudomonadati</taxon>
        <taxon>Pseudomonadota</taxon>
        <taxon>Betaproteobacteria</taxon>
        <taxon>Burkholderiales</taxon>
        <taxon>Alcaligenaceae</taxon>
        <taxon>Pigmentiphaga</taxon>
    </lineage>
</organism>
<dbReference type="Pfam" id="PF06808">
    <property type="entry name" value="DctM"/>
    <property type="match status" value="1"/>
</dbReference>
<feature type="transmembrane region" description="Helical" evidence="7">
    <location>
        <begin position="360"/>
        <end position="387"/>
    </location>
</feature>
<dbReference type="Proteomes" id="UP001501706">
    <property type="component" value="Unassembled WGS sequence"/>
</dbReference>
<evidence type="ECO:0000256" key="4">
    <source>
        <dbReference type="ARBA" id="ARBA00022692"/>
    </source>
</evidence>
<proteinExistence type="inferred from homology"/>
<keyword evidence="4 7" id="KW-0812">Transmembrane</keyword>
<keyword evidence="2" id="KW-1003">Cell membrane</keyword>
<feature type="transmembrane region" description="Helical" evidence="7">
    <location>
        <begin position="279"/>
        <end position="295"/>
    </location>
</feature>
<evidence type="ECO:0000256" key="1">
    <source>
        <dbReference type="ARBA" id="ARBA00004429"/>
    </source>
</evidence>
<dbReference type="PANTHER" id="PTHR33362">
    <property type="entry name" value="SIALIC ACID TRAP TRANSPORTER PERMEASE PROTEIN SIAT-RELATED"/>
    <property type="match status" value="1"/>
</dbReference>
<evidence type="ECO:0000313" key="9">
    <source>
        <dbReference type="EMBL" id="GAA0531968.1"/>
    </source>
</evidence>
<evidence type="ECO:0000256" key="3">
    <source>
        <dbReference type="ARBA" id="ARBA00022519"/>
    </source>
</evidence>
<evidence type="ECO:0000256" key="2">
    <source>
        <dbReference type="ARBA" id="ARBA00022475"/>
    </source>
</evidence>
<comment type="subcellular location">
    <subcellularLocation>
        <location evidence="1 7">Cell inner membrane</location>
        <topology evidence="1 7">Multi-pass membrane protein</topology>
    </subcellularLocation>
</comment>
<comment type="similarity">
    <text evidence="7">Belongs to the TRAP transporter large permease family.</text>
</comment>
<evidence type="ECO:0000259" key="8">
    <source>
        <dbReference type="Pfam" id="PF06808"/>
    </source>
</evidence>
<feature type="transmembrane region" description="Helical" evidence="7">
    <location>
        <begin position="336"/>
        <end position="354"/>
    </location>
</feature>